<comment type="caution">
    <text evidence="1">The sequence shown here is derived from an EMBL/GenBank/DDBJ whole genome shotgun (WGS) entry which is preliminary data.</text>
</comment>
<accession>A0A2H6KJ01</accession>
<dbReference type="VEuPathDB" id="PiroplasmaDB:BOVATA_044630"/>
<proteinExistence type="predicted"/>
<keyword evidence="2" id="KW-1185">Reference proteome</keyword>
<sequence length="161" mass="18143">MLFRKLHFLSCWTTRLTWRIILPDVLVNLLLESVFEIFCNLFVSLVKRLHFLIQVNLTWHTTAISNYVSRLGDGRLGRLLDLLFGGLVERGDGSVKLVDSFLKLFLDFLKIGVKPPNLTTYISQPTVHGFGGANIWVGAGDAGFGSRRLKLTVKLFSCLFA</sequence>
<dbReference type="RefSeq" id="XP_028869213.1">
    <property type="nucleotide sequence ID" value="XM_029013380.1"/>
</dbReference>
<reference evidence="1 2" key="1">
    <citation type="journal article" date="2017" name="BMC Genomics">
        <title>Whole-genome assembly of Babesia ovata and comparative genomics between closely related pathogens.</title>
        <authorList>
            <person name="Yamagishi J."/>
            <person name="Asada M."/>
            <person name="Hakimi H."/>
            <person name="Tanaka T.Q."/>
            <person name="Sugimoto C."/>
            <person name="Kawazu S."/>
        </authorList>
    </citation>
    <scope>NUCLEOTIDE SEQUENCE [LARGE SCALE GENOMIC DNA]</scope>
    <source>
        <strain evidence="1 2">Miyake</strain>
    </source>
</reference>
<organism evidence="1 2">
    <name type="scientific">Babesia ovata</name>
    <dbReference type="NCBI Taxonomy" id="189622"/>
    <lineage>
        <taxon>Eukaryota</taxon>
        <taxon>Sar</taxon>
        <taxon>Alveolata</taxon>
        <taxon>Apicomplexa</taxon>
        <taxon>Aconoidasida</taxon>
        <taxon>Piroplasmida</taxon>
        <taxon>Babesiidae</taxon>
        <taxon>Babesia</taxon>
    </lineage>
</organism>
<protein>
    <submittedName>
        <fullName evidence="1">Multidrug transporter, putative</fullName>
    </submittedName>
</protein>
<evidence type="ECO:0000313" key="2">
    <source>
        <dbReference type="Proteomes" id="UP000236319"/>
    </source>
</evidence>
<evidence type="ECO:0000313" key="1">
    <source>
        <dbReference type="EMBL" id="GBE62970.1"/>
    </source>
</evidence>
<name>A0A2H6KJ01_9APIC</name>
<dbReference type="Proteomes" id="UP000236319">
    <property type="component" value="Unassembled WGS sequence"/>
</dbReference>
<dbReference type="EMBL" id="BDSA01000010">
    <property type="protein sequence ID" value="GBE62970.1"/>
    <property type="molecule type" value="Genomic_DNA"/>
</dbReference>
<dbReference type="AlphaFoldDB" id="A0A2H6KJ01"/>
<gene>
    <name evidence="1" type="ORF">BOVATA_044630</name>
</gene>
<dbReference type="GeneID" id="39876740"/>